<protein>
    <submittedName>
        <fullName evidence="1">Uncharacterized protein</fullName>
    </submittedName>
</protein>
<keyword evidence="2" id="KW-1185">Reference proteome</keyword>
<evidence type="ECO:0000313" key="1">
    <source>
        <dbReference type="EMBL" id="PSS37970.1"/>
    </source>
</evidence>
<organism evidence="1 2">
    <name type="scientific">Hermanssonia centrifuga</name>
    <dbReference type="NCBI Taxonomy" id="98765"/>
    <lineage>
        <taxon>Eukaryota</taxon>
        <taxon>Fungi</taxon>
        <taxon>Dikarya</taxon>
        <taxon>Basidiomycota</taxon>
        <taxon>Agaricomycotina</taxon>
        <taxon>Agaricomycetes</taxon>
        <taxon>Polyporales</taxon>
        <taxon>Meruliaceae</taxon>
        <taxon>Hermanssonia</taxon>
    </lineage>
</organism>
<reference evidence="1 2" key="1">
    <citation type="submission" date="2018-02" db="EMBL/GenBank/DDBJ databases">
        <title>Genome sequence of the basidiomycete white-rot fungus Phlebia centrifuga.</title>
        <authorList>
            <person name="Granchi Z."/>
            <person name="Peng M."/>
            <person name="de Vries R.P."/>
            <person name="Hilden K."/>
            <person name="Makela M.R."/>
            <person name="Grigoriev I."/>
            <person name="Riley R."/>
        </authorList>
    </citation>
    <scope>NUCLEOTIDE SEQUENCE [LARGE SCALE GENOMIC DNA]</scope>
    <source>
        <strain evidence="1 2">FBCC195</strain>
    </source>
</reference>
<name>A0A2R6S6P7_9APHY</name>
<proteinExistence type="predicted"/>
<dbReference type="AlphaFoldDB" id="A0A2R6S6P7"/>
<dbReference type="Proteomes" id="UP000186601">
    <property type="component" value="Unassembled WGS sequence"/>
</dbReference>
<evidence type="ECO:0000313" key="2">
    <source>
        <dbReference type="Proteomes" id="UP000186601"/>
    </source>
</evidence>
<accession>A0A2R6S6P7</accession>
<comment type="caution">
    <text evidence="1">The sequence shown here is derived from an EMBL/GenBank/DDBJ whole genome shotgun (WGS) entry which is preliminary data.</text>
</comment>
<sequence>MQEQGYKTLLPGPELEFMSAAVQGRARDANYLVMAVKYAPHSVPRDNVSILKQMACPHRNLSRTQLEALLSDLYSFFYNLQSHPLRHQEAGARDFITQTRSRLSRDREDRMEGQIDTAGSVASDVGEWLRSYLE</sequence>
<dbReference type="EMBL" id="MLYV02000014">
    <property type="protein sequence ID" value="PSS37970.1"/>
    <property type="molecule type" value="Genomic_DNA"/>
</dbReference>
<gene>
    <name evidence="1" type="ORF">PHLCEN_2v188</name>
</gene>